<protein>
    <submittedName>
        <fullName evidence="2">Uncharacterized protein</fullName>
    </submittedName>
</protein>
<keyword evidence="3" id="KW-1185">Reference proteome</keyword>
<feature type="compositionally biased region" description="Polar residues" evidence="1">
    <location>
        <begin position="93"/>
        <end position="111"/>
    </location>
</feature>
<gene>
    <name evidence="2" type="ORF">EB796_009237</name>
</gene>
<feature type="compositionally biased region" description="Polar residues" evidence="1">
    <location>
        <begin position="40"/>
        <end position="49"/>
    </location>
</feature>
<reference evidence="2" key="1">
    <citation type="submission" date="2020-06" db="EMBL/GenBank/DDBJ databases">
        <title>Draft genome of Bugula neritina, a colonial animal packing powerful symbionts and potential medicines.</title>
        <authorList>
            <person name="Rayko M."/>
        </authorList>
    </citation>
    <scope>NUCLEOTIDE SEQUENCE [LARGE SCALE GENOMIC DNA]</scope>
    <source>
        <strain evidence="2">Kwan_BN1</strain>
    </source>
</reference>
<dbReference type="EMBL" id="VXIV02001507">
    <property type="protein sequence ID" value="KAF6032423.1"/>
    <property type="molecule type" value="Genomic_DNA"/>
</dbReference>
<accession>A0A7J7K2K7</accession>
<feature type="compositionally biased region" description="Polar residues" evidence="1">
    <location>
        <begin position="161"/>
        <end position="173"/>
    </location>
</feature>
<proteinExistence type="predicted"/>
<name>A0A7J7K2K7_BUGNE</name>
<sequence>MTGKPYNTPPSSSYQPYTSGPSQYNTNTNAPSYNKPPVSSYPSTNTGAQGNAGGYQPPQPAGNYNAGAMNRQTSQPMYNYYDRNIPPVRQPPVGQNSFDNRGAVPQQNMPNSHGPRYGAPSNYKPLEYGPQGISRSSNMTYSSSPSNGGVTRPHLTYKDQPMNNYYTRQPAYQ</sequence>
<comment type="caution">
    <text evidence="2">The sequence shown here is derived from an EMBL/GenBank/DDBJ whole genome shotgun (WGS) entry which is preliminary data.</text>
</comment>
<dbReference type="Proteomes" id="UP000593567">
    <property type="component" value="Unassembled WGS sequence"/>
</dbReference>
<evidence type="ECO:0000313" key="2">
    <source>
        <dbReference type="EMBL" id="KAF6032423.1"/>
    </source>
</evidence>
<evidence type="ECO:0000313" key="3">
    <source>
        <dbReference type="Proteomes" id="UP000593567"/>
    </source>
</evidence>
<feature type="region of interest" description="Disordered" evidence="1">
    <location>
        <begin position="1"/>
        <end position="173"/>
    </location>
</feature>
<feature type="compositionally biased region" description="Low complexity" evidence="1">
    <location>
        <begin position="1"/>
        <end position="24"/>
    </location>
</feature>
<feature type="compositionally biased region" description="Low complexity" evidence="1">
    <location>
        <begin position="134"/>
        <end position="146"/>
    </location>
</feature>
<dbReference type="AlphaFoldDB" id="A0A7J7K2K7"/>
<organism evidence="2 3">
    <name type="scientific">Bugula neritina</name>
    <name type="common">Brown bryozoan</name>
    <name type="synonym">Sertularia neritina</name>
    <dbReference type="NCBI Taxonomy" id="10212"/>
    <lineage>
        <taxon>Eukaryota</taxon>
        <taxon>Metazoa</taxon>
        <taxon>Spiralia</taxon>
        <taxon>Lophotrochozoa</taxon>
        <taxon>Bryozoa</taxon>
        <taxon>Gymnolaemata</taxon>
        <taxon>Cheilostomatida</taxon>
        <taxon>Flustrina</taxon>
        <taxon>Buguloidea</taxon>
        <taxon>Bugulidae</taxon>
        <taxon>Bugula</taxon>
    </lineage>
</organism>
<evidence type="ECO:0000256" key="1">
    <source>
        <dbReference type="SAM" id="MobiDB-lite"/>
    </source>
</evidence>